<dbReference type="NCBIfam" id="TIGR00231">
    <property type="entry name" value="small_GTP"/>
    <property type="match status" value="1"/>
</dbReference>
<evidence type="ECO:0000256" key="6">
    <source>
        <dbReference type="ARBA" id="ARBA00023288"/>
    </source>
</evidence>
<dbReference type="SMART" id="SM00175">
    <property type="entry name" value="RAB"/>
    <property type="match status" value="1"/>
</dbReference>
<evidence type="ECO:0000256" key="4">
    <source>
        <dbReference type="ARBA" id="ARBA00023134"/>
    </source>
</evidence>
<evidence type="ECO:0000256" key="3">
    <source>
        <dbReference type="ARBA" id="ARBA00022741"/>
    </source>
</evidence>
<dbReference type="GO" id="GO:0005525">
    <property type="term" value="F:GTP binding"/>
    <property type="evidence" value="ECO:0007669"/>
    <property type="project" value="UniProtKB-KW"/>
</dbReference>
<keyword evidence="5" id="KW-0472">Membrane</keyword>
<accession>Q4RHN8</accession>
<gene>
    <name evidence="9" type="ORF">GSTENG00034252001</name>
</gene>
<keyword evidence="4" id="KW-0342">GTP-binding</keyword>
<evidence type="ECO:0000256" key="7">
    <source>
        <dbReference type="ARBA" id="ARBA00023289"/>
    </source>
</evidence>
<sequence length="251" mass="27846">MHTPGPEQDDSFDFLFKIILIGDSNVGKTCVVQNFKSGTFSAKQQNTIGVDFSVRTVEIEGKKVKIQVWDTAGQERFRTITQSYYRSAHGAIIAYDITRHATFDSVSHWIKEVELYGASNVVLVLIGNKCDLEQEREVTFEDACNLAKNKEMLAALETSAKVIRVHPSQGSVGANQSWCLTFSSWCPQESQNVDEAFMMMARELLARNGHNVQHHGGPGTNGTPRLLLRANSRPVDDLTGAYAATERKSCC</sequence>
<organism evidence="9">
    <name type="scientific">Tetraodon nigroviridis</name>
    <name type="common">Spotted green pufferfish</name>
    <name type="synonym">Chelonodon nigroviridis</name>
    <dbReference type="NCBI Taxonomy" id="99883"/>
    <lineage>
        <taxon>Eukaryota</taxon>
        <taxon>Metazoa</taxon>
        <taxon>Chordata</taxon>
        <taxon>Craniata</taxon>
        <taxon>Vertebrata</taxon>
        <taxon>Euteleostomi</taxon>
        <taxon>Actinopterygii</taxon>
        <taxon>Neopterygii</taxon>
        <taxon>Teleostei</taxon>
        <taxon>Neoteleostei</taxon>
        <taxon>Acanthomorphata</taxon>
        <taxon>Eupercaria</taxon>
        <taxon>Tetraodontiformes</taxon>
        <taxon>Tetradontoidea</taxon>
        <taxon>Tetraodontidae</taxon>
        <taxon>Tetraodon</taxon>
    </lineage>
</organism>
<dbReference type="InterPro" id="IPR027417">
    <property type="entry name" value="P-loop_NTPase"/>
</dbReference>
<dbReference type="GO" id="GO:0012505">
    <property type="term" value="C:endomembrane system"/>
    <property type="evidence" value="ECO:0007669"/>
    <property type="project" value="UniProtKB-SubCell"/>
</dbReference>
<dbReference type="InterPro" id="IPR001806">
    <property type="entry name" value="Small_GTPase"/>
</dbReference>
<dbReference type="Gene3D" id="3.40.50.300">
    <property type="entry name" value="P-loop containing nucleotide triphosphate hydrolases"/>
    <property type="match status" value="1"/>
</dbReference>
<dbReference type="CDD" id="cd01864">
    <property type="entry name" value="Rab19"/>
    <property type="match status" value="1"/>
</dbReference>
<dbReference type="FunFam" id="3.40.50.300:FF:001129">
    <property type="entry name" value="ras-related protein Rab-44 isoform X2"/>
    <property type="match status" value="1"/>
</dbReference>
<comment type="caution">
    <text evidence="9">The sequence shown here is derived from an EMBL/GenBank/DDBJ whole genome shotgun (WGS) entry which is preliminary data.</text>
</comment>
<keyword evidence="2" id="KW-0488">Methylation</keyword>
<evidence type="ECO:0000256" key="1">
    <source>
        <dbReference type="ARBA" id="ARBA00006270"/>
    </source>
</evidence>
<reference evidence="9" key="1">
    <citation type="journal article" date="2004" name="Nature">
        <title>Genome duplication in the teleost fish Tetraodon nigroviridis reveals the early vertebrate proto-karyotype.</title>
        <authorList>
            <person name="Jaillon O."/>
            <person name="Aury J.-M."/>
            <person name="Brunet F."/>
            <person name="Petit J.-L."/>
            <person name="Stange-Thomann N."/>
            <person name="Mauceli E."/>
            <person name="Bouneau L."/>
            <person name="Fischer C."/>
            <person name="Ozouf-Costaz C."/>
            <person name="Bernot A."/>
            <person name="Nicaud S."/>
            <person name="Jaffe D."/>
            <person name="Fisher S."/>
            <person name="Lutfalla G."/>
            <person name="Dossat C."/>
            <person name="Segurens B."/>
            <person name="Dasilva C."/>
            <person name="Salanoubat M."/>
            <person name="Levy M."/>
            <person name="Boudet N."/>
            <person name="Castellano S."/>
            <person name="Anthouard V."/>
            <person name="Jubin C."/>
            <person name="Castelli V."/>
            <person name="Katinka M."/>
            <person name="Vacherie B."/>
            <person name="Biemont C."/>
            <person name="Skalli Z."/>
            <person name="Cattolico L."/>
            <person name="Poulain J."/>
            <person name="De Berardinis V."/>
            <person name="Cruaud C."/>
            <person name="Duprat S."/>
            <person name="Brottier P."/>
            <person name="Coutanceau J.-P."/>
            <person name="Gouzy J."/>
            <person name="Parra G."/>
            <person name="Lardier G."/>
            <person name="Chapple C."/>
            <person name="McKernan K.J."/>
            <person name="McEwan P."/>
            <person name="Bosak S."/>
            <person name="Kellis M."/>
            <person name="Volff J.-N."/>
            <person name="Guigo R."/>
            <person name="Zody M.C."/>
            <person name="Mesirov J."/>
            <person name="Lindblad-Toh K."/>
            <person name="Birren B."/>
            <person name="Nusbaum C."/>
            <person name="Kahn D."/>
            <person name="Robinson-Rechavi M."/>
            <person name="Laudet V."/>
            <person name="Schachter V."/>
            <person name="Quetier F."/>
            <person name="Saurin W."/>
            <person name="Scarpelli C."/>
            <person name="Wincker P."/>
            <person name="Lander E.S."/>
            <person name="Weissenbach J."/>
            <person name="Roest Crollius H."/>
        </authorList>
    </citation>
    <scope>NUCLEOTIDE SEQUENCE [LARGE SCALE GENOMIC DNA]</scope>
</reference>
<dbReference type="PANTHER" id="PTHR47979">
    <property type="entry name" value="DRAB11-RELATED"/>
    <property type="match status" value="1"/>
</dbReference>
<dbReference type="InterPro" id="IPR005225">
    <property type="entry name" value="Small_GTP-bd"/>
</dbReference>
<dbReference type="PRINTS" id="PR00449">
    <property type="entry name" value="RASTRNSFRMNG"/>
</dbReference>
<dbReference type="KEGG" id="tng:GSTEN00034252G001"/>
<comment type="subcellular location">
    <subcellularLocation>
        <location evidence="8">Endomembrane system</location>
        <topology evidence="8">Lipid-anchor</topology>
        <orientation evidence="8">Cytoplasmic side</orientation>
    </subcellularLocation>
</comment>
<evidence type="ECO:0000256" key="2">
    <source>
        <dbReference type="ARBA" id="ARBA00022481"/>
    </source>
</evidence>
<evidence type="ECO:0000256" key="8">
    <source>
        <dbReference type="ARBA" id="ARBA00046278"/>
    </source>
</evidence>
<dbReference type="SMART" id="SM00176">
    <property type="entry name" value="RAN"/>
    <property type="match status" value="1"/>
</dbReference>
<dbReference type="GO" id="GO:0003924">
    <property type="term" value="F:GTPase activity"/>
    <property type="evidence" value="ECO:0007669"/>
    <property type="project" value="InterPro"/>
</dbReference>
<dbReference type="AlphaFoldDB" id="Q4RHN8"/>
<dbReference type="SUPFAM" id="SSF52540">
    <property type="entry name" value="P-loop containing nucleoside triphosphate hydrolases"/>
    <property type="match status" value="1"/>
</dbReference>
<dbReference type="PROSITE" id="PS51419">
    <property type="entry name" value="RAB"/>
    <property type="match status" value="1"/>
</dbReference>
<keyword evidence="6" id="KW-0449">Lipoprotein</keyword>
<name>Q4RHN8_TETNG</name>
<dbReference type="SMART" id="SM00173">
    <property type="entry name" value="RAS"/>
    <property type="match status" value="1"/>
</dbReference>
<dbReference type="InterPro" id="IPR048040">
    <property type="entry name" value="Rab19/43"/>
</dbReference>
<dbReference type="EMBL" id="CAAE01015045">
    <property type="protein sequence ID" value="CAG12094.1"/>
    <property type="molecule type" value="Genomic_DNA"/>
</dbReference>
<dbReference type="PROSITE" id="PS51421">
    <property type="entry name" value="RAS"/>
    <property type="match status" value="1"/>
</dbReference>
<reference evidence="9" key="2">
    <citation type="submission" date="2004-02" db="EMBL/GenBank/DDBJ databases">
        <authorList>
            <consortium name="Genoscope"/>
            <consortium name="Whitehead Institute Centre for Genome Research"/>
        </authorList>
    </citation>
    <scope>NUCLEOTIDE SEQUENCE</scope>
</reference>
<dbReference type="Pfam" id="PF00071">
    <property type="entry name" value="Ras"/>
    <property type="match status" value="1"/>
</dbReference>
<dbReference type="InterPro" id="IPR050209">
    <property type="entry name" value="Rab_GTPases_membrane_traffic"/>
</dbReference>
<dbReference type="SMART" id="SM00174">
    <property type="entry name" value="RHO"/>
    <property type="match status" value="1"/>
</dbReference>
<evidence type="ECO:0000256" key="5">
    <source>
        <dbReference type="ARBA" id="ARBA00023136"/>
    </source>
</evidence>
<dbReference type="OrthoDB" id="9989112at2759"/>
<keyword evidence="7" id="KW-0636">Prenylation</keyword>
<evidence type="ECO:0000313" key="9">
    <source>
        <dbReference type="EMBL" id="CAG12094.1"/>
    </source>
</evidence>
<comment type="similarity">
    <text evidence="1">Belongs to the small GTPase superfamily. Rab family.</text>
</comment>
<protein>
    <submittedName>
        <fullName evidence="9">(spotted green pufferfish) hypothetical protein</fullName>
    </submittedName>
</protein>
<keyword evidence="3" id="KW-0547">Nucleotide-binding</keyword>
<proteinExistence type="inferred from homology"/>